<keyword evidence="5" id="KW-1185">Reference proteome</keyword>
<evidence type="ECO:0000259" key="3">
    <source>
        <dbReference type="Pfam" id="PF12850"/>
    </source>
</evidence>
<gene>
    <name evidence="4" type="ORF">GCM10011340_14520</name>
</gene>
<dbReference type="InterPro" id="IPR000979">
    <property type="entry name" value="Phosphodiesterase_MJ0936/Vps29"/>
</dbReference>
<feature type="domain" description="Calcineurin-like phosphoesterase" evidence="3">
    <location>
        <begin position="1"/>
        <end position="149"/>
    </location>
</feature>
<dbReference type="SUPFAM" id="SSF56300">
    <property type="entry name" value="Metallo-dependent phosphatases"/>
    <property type="match status" value="1"/>
</dbReference>
<evidence type="ECO:0000313" key="4">
    <source>
        <dbReference type="EMBL" id="GHE60707.1"/>
    </source>
</evidence>
<dbReference type="Pfam" id="PF12850">
    <property type="entry name" value="Metallophos_2"/>
    <property type="match status" value="1"/>
</dbReference>
<dbReference type="EC" id="3.1.4.-" evidence="2"/>
<dbReference type="NCBIfam" id="TIGR00040">
    <property type="entry name" value="yfcE"/>
    <property type="match status" value="1"/>
</dbReference>
<reference evidence="5" key="1">
    <citation type="journal article" date="2019" name="Int. J. Syst. Evol. Microbiol.">
        <title>The Global Catalogue of Microorganisms (GCM) 10K type strain sequencing project: providing services to taxonomists for standard genome sequencing and annotation.</title>
        <authorList>
            <consortium name="The Broad Institute Genomics Platform"/>
            <consortium name="The Broad Institute Genome Sequencing Center for Infectious Disease"/>
            <person name="Wu L."/>
            <person name="Ma J."/>
        </authorList>
    </citation>
    <scope>NUCLEOTIDE SEQUENCE [LARGE SCALE GENOMIC DNA]</scope>
    <source>
        <strain evidence="5">CGMCC 1.15111</strain>
    </source>
</reference>
<dbReference type="InterPro" id="IPR024654">
    <property type="entry name" value="Calcineurin-like_PHP_lpxH"/>
</dbReference>
<protein>
    <recommendedName>
        <fullName evidence="2">Phosphoesterase</fullName>
        <ecNumber evidence="2">3.1.4.-</ecNumber>
    </recommendedName>
</protein>
<name>A0ABQ3I6H3_9BACT</name>
<comment type="caution">
    <text evidence="4">The sequence shown here is derived from an EMBL/GenBank/DDBJ whole genome shotgun (WGS) entry which is preliminary data.</text>
</comment>
<sequence length="169" mass="18960">MKIGLISDTHGFLDDRVFHHFETCDEVWHAGDIGEGGVLEALQNFKPTQAVYGNIDGPEMQRELPEYIATSLEGLKILMIHICGTPGKYARRAKELIAEHSPDLLICGHSHILKVMPDKQNQLLYMNPGAAGRHGFHQVRTLLRFDIAQGRAQNLEVIELGKRSEIKKP</sequence>
<evidence type="ECO:0000256" key="2">
    <source>
        <dbReference type="RuleBase" id="RU362039"/>
    </source>
</evidence>
<comment type="cofactor">
    <cofactor evidence="2">
        <name>a divalent metal cation</name>
        <dbReference type="ChEBI" id="CHEBI:60240"/>
    </cofactor>
</comment>
<dbReference type="Proteomes" id="UP000658258">
    <property type="component" value="Unassembled WGS sequence"/>
</dbReference>
<accession>A0ABQ3I6H3</accession>
<dbReference type="RefSeq" id="WP_189629567.1">
    <property type="nucleotide sequence ID" value="NZ_BNAG01000002.1"/>
</dbReference>
<organism evidence="4 5">
    <name type="scientific">Roseivirga thermotolerans</name>
    <dbReference type="NCBI Taxonomy" id="1758176"/>
    <lineage>
        <taxon>Bacteria</taxon>
        <taxon>Pseudomonadati</taxon>
        <taxon>Bacteroidota</taxon>
        <taxon>Cytophagia</taxon>
        <taxon>Cytophagales</taxon>
        <taxon>Roseivirgaceae</taxon>
        <taxon>Roseivirga</taxon>
    </lineage>
</organism>
<dbReference type="EMBL" id="BNAG01000002">
    <property type="protein sequence ID" value="GHE60707.1"/>
    <property type="molecule type" value="Genomic_DNA"/>
</dbReference>
<keyword evidence="2" id="KW-0479">Metal-binding</keyword>
<evidence type="ECO:0000256" key="1">
    <source>
        <dbReference type="ARBA" id="ARBA00008950"/>
    </source>
</evidence>
<evidence type="ECO:0000313" key="5">
    <source>
        <dbReference type="Proteomes" id="UP000658258"/>
    </source>
</evidence>
<dbReference type="InterPro" id="IPR029052">
    <property type="entry name" value="Metallo-depent_PP-like"/>
</dbReference>
<dbReference type="Gene3D" id="3.60.21.10">
    <property type="match status" value="1"/>
</dbReference>
<proteinExistence type="inferred from homology"/>
<comment type="similarity">
    <text evidence="1 2">Belongs to the metallophosphoesterase superfamily. YfcE family.</text>
</comment>